<protein>
    <submittedName>
        <fullName evidence="1">Uncharacterized protein</fullName>
    </submittedName>
</protein>
<dbReference type="STRING" id="1079859.SAMN04515674_104260"/>
<dbReference type="RefSeq" id="WP_092015745.1">
    <property type="nucleotide sequence ID" value="NZ_FOXH01000004.1"/>
</dbReference>
<name>A0A1I5RVT1_9BACT</name>
<dbReference type="EMBL" id="FOXH01000004">
    <property type="protein sequence ID" value="SFP62341.1"/>
    <property type="molecule type" value="Genomic_DNA"/>
</dbReference>
<gene>
    <name evidence="1" type="ORF">SAMN04515674_104260</name>
</gene>
<dbReference type="AlphaFoldDB" id="A0A1I5RVT1"/>
<evidence type="ECO:0000313" key="2">
    <source>
        <dbReference type="Proteomes" id="UP000199306"/>
    </source>
</evidence>
<proteinExistence type="predicted"/>
<organism evidence="1 2">
    <name type="scientific">Pseudarcicella hirudinis</name>
    <dbReference type="NCBI Taxonomy" id="1079859"/>
    <lineage>
        <taxon>Bacteria</taxon>
        <taxon>Pseudomonadati</taxon>
        <taxon>Bacteroidota</taxon>
        <taxon>Cytophagia</taxon>
        <taxon>Cytophagales</taxon>
        <taxon>Flectobacillaceae</taxon>
        <taxon>Pseudarcicella</taxon>
    </lineage>
</organism>
<accession>A0A1I5RVT1</accession>
<sequence>MENQIILEFVVSERKQVEEINKGNFVLKDVRLKFTSEEWLEVPDEIRQIILSDSHFRREKMEFQLRYSLDAIGKDQAIECLQDIHQKRVDKANFDEEFKKFEIKMVKELEGLKNDFKLEDIRFYEFPDIVFVTIQKDTIRVDTNISAGEYLKFEGYLPRLSELISEKISEKEEAEKIALEEKITLDTAKLAMKNWALQNGSDLLKARIEEDMNWISLAESEYLKLNFPLLEKWQVIYTNNDEAKKSWEINNATLAQIEALRAERKKFGNAALERVRFEDEYGEVSHCDYVTTTVKLPSSTEVKLCYYLNDYPEDSED</sequence>
<reference evidence="1 2" key="1">
    <citation type="submission" date="2016-10" db="EMBL/GenBank/DDBJ databases">
        <authorList>
            <person name="de Groot N.N."/>
        </authorList>
    </citation>
    <scope>NUCLEOTIDE SEQUENCE [LARGE SCALE GENOMIC DNA]</scope>
    <source>
        <strain evidence="2">E92,LMG 26720,CCM 7988</strain>
    </source>
</reference>
<dbReference type="Proteomes" id="UP000199306">
    <property type="component" value="Unassembled WGS sequence"/>
</dbReference>
<keyword evidence="2" id="KW-1185">Reference proteome</keyword>
<evidence type="ECO:0000313" key="1">
    <source>
        <dbReference type="EMBL" id="SFP62341.1"/>
    </source>
</evidence>